<dbReference type="InterPro" id="IPR043502">
    <property type="entry name" value="DNA/RNA_pol_sf"/>
</dbReference>
<evidence type="ECO:0000259" key="11">
    <source>
        <dbReference type="PROSITE" id="PS50878"/>
    </source>
</evidence>
<evidence type="ECO:0000256" key="1">
    <source>
        <dbReference type="ARBA" id="ARBA00022670"/>
    </source>
</evidence>
<keyword evidence="2" id="KW-0808">Transferase</keyword>
<dbReference type="GO" id="GO:0003964">
    <property type="term" value="F:RNA-directed DNA polymerase activity"/>
    <property type="evidence" value="ECO:0007669"/>
    <property type="project" value="UniProtKB-KW"/>
</dbReference>
<evidence type="ECO:0000313" key="12">
    <source>
        <dbReference type="EMBL" id="CAG9562833.1"/>
    </source>
</evidence>
<organism evidence="12 13">
    <name type="scientific">Danaus chrysippus</name>
    <name type="common">African queen</name>
    <dbReference type="NCBI Taxonomy" id="151541"/>
    <lineage>
        <taxon>Eukaryota</taxon>
        <taxon>Metazoa</taxon>
        <taxon>Ecdysozoa</taxon>
        <taxon>Arthropoda</taxon>
        <taxon>Hexapoda</taxon>
        <taxon>Insecta</taxon>
        <taxon>Pterygota</taxon>
        <taxon>Neoptera</taxon>
        <taxon>Endopterygota</taxon>
        <taxon>Lepidoptera</taxon>
        <taxon>Glossata</taxon>
        <taxon>Ditrysia</taxon>
        <taxon>Papilionoidea</taxon>
        <taxon>Nymphalidae</taxon>
        <taxon>Danainae</taxon>
        <taxon>Danaini</taxon>
        <taxon>Danaina</taxon>
        <taxon>Danaus</taxon>
        <taxon>Anosia</taxon>
    </lineage>
</organism>
<dbReference type="SMART" id="SM00343">
    <property type="entry name" value="ZnF_C2HC"/>
    <property type="match status" value="2"/>
</dbReference>
<dbReference type="GO" id="GO:0006508">
    <property type="term" value="P:proteolysis"/>
    <property type="evidence" value="ECO:0007669"/>
    <property type="project" value="UniProtKB-KW"/>
</dbReference>
<dbReference type="PANTHER" id="PTHR37984">
    <property type="entry name" value="PROTEIN CBG26694"/>
    <property type="match status" value="1"/>
</dbReference>
<dbReference type="InterPro" id="IPR000477">
    <property type="entry name" value="RT_dom"/>
</dbReference>
<feature type="compositionally biased region" description="Acidic residues" evidence="9">
    <location>
        <begin position="21"/>
        <end position="30"/>
    </location>
</feature>
<dbReference type="FunFam" id="3.10.10.10:FF:000007">
    <property type="entry name" value="Retrovirus-related Pol polyprotein from transposon 17.6-like Protein"/>
    <property type="match status" value="1"/>
</dbReference>
<dbReference type="CDD" id="cd00303">
    <property type="entry name" value="retropepsin_like"/>
    <property type="match status" value="1"/>
</dbReference>
<evidence type="ECO:0000256" key="8">
    <source>
        <dbReference type="PROSITE-ProRule" id="PRU00047"/>
    </source>
</evidence>
<keyword evidence="8" id="KW-0862">Zinc</keyword>
<dbReference type="SUPFAM" id="SSF57756">
    <property type="entry name" value="Retrovirus zinc finger-like domains"/>
    <property type="match status" value="1"/>
</dbReference>
<evidence type="ECO:0000256" key="6">
    <source>
        <dbReference type="ARBA" id="ARBA00022801"/>
    </source>
</evidence>
<feature type="domain" description="CCHC-type" evidence="10">
    <location>
        <begin position="279"/>
        <end position="292"/>
    </location>
</feature>
<keyword evidence="6" id="KW-0378">Hydrolase</keyword>
<evidence type="ECO:0000259" key="10">
    <source>
        <dbReference type="PROSITE" id="PS50158"/>
    </source>
</evidence>
<dbReference type="InterPro" id="IPR043128">
    <property type="entry name" value="Rev_trsase/Diguanyl_cyclase"/>
</dbReference>
<dbReference type="AlphaFoldDB" id="A0A8J2QJ64"/>
<keyword evidence="8" id="KW-0863">Zinc-finger</keyword>
<dbReference type="GO" id="GO:0008270">
    <property type="term" value="F:zinc ion binding"/>
    <property type="evidence" value="ECO:0007669"/>
    <property type="project" value="UniProtKB-KW"/>
</dbReference>
<protein>
    <submittedName>
        <fullName evidence="12">(African queen) hypothetical protein</fullName>
    </submittedName>
</protein>
<dbReference type="InterPro" id="IPR001878">
    <property type="entry name" value="Znf_CCHC"/>
</dbReference>
<evidence type="ECO:0000313" key="13">
    <source>
        <dbReference type="Proteomes" id="UP000789524"/>
    </source>
</evidence>
<keyword evidence="7" id="KW-0695">RNA-directed DNA polymerase</keyword>
<accession>A0A8J2QJ64</accession>
<dbReference type="Gene3D" id="3.10.10.10">
    <property type="entry name" value="HIV Type 1 Reverse Transcriptase, subunit A, domain 1"/>
    <property type="match status" value="1"/>
</dbReference>
<reference evidence="12" key="1">
    <citation type="submission" date="2021-09" db="EMBL/GenBank/DDBJ databases">
        <authorList>
            <person name="Martin H S."/>
        </authorList>
    </citation>
    <scope>NUCLEOTIDE SEQUENCE</scope>
</reference>
<dbReference type="Pfam" id="PF00078">
    <property type="entry name" value="RVT_1"/>
    <property type="match status" value="1"/>
</dbReference>
<evidence type="ECO:0000256" key="9">
    <source>
        <dbReference type="SAM" id="MobiDB-lite"/>
    </source>
</evidence>
<dbReference type="InterPro" id="IPR036875">
    <property type="entry name" value="Znf_CCHC_sf"/>
</dbReference>
<gene>
    <name evidence="12" type="ORF">DCHRY22_LOCUS4106</name>
</gene>
<dbReference type="GO" id="GO:0004519">
    <property type="term" value="F:endonuclease activity"/>
    <property type="evidence" value="ECO:0007669"/>
    <property type="project" value="UniProtKB-KW"/>
</dbReference>
<evidence type="ECO:0000256" key="2">
    <source>
        <dbReference type="ARBA" id="ARBA00022679"/>
    </source>
</evidence>
<dbReference type="Gene3D" id="4.10.60.10">
    <property type="entry name" value="Zinc finger, CCHC-type"/>
    <property type="match status" value="1"/>
</dbReference>
<dbReference type="InterPro" id="IPR021109">
    <property type="entry name" value="Peptidase_aspartic_dom_sf"/>
</dbReference>
<keyword evidence="5" id="KW-0255">Endonuclease</keyword>
<dbReference type="CDD" id="cd01647">
    <property type="entry name" value="RT_LTR"/>
    <property type="match status" value="1"/>
</dbReference>
<dbReference type="Gene3D" id="3.30.70.270">
    <property type="match status" value="1"/>
</dbReference>
<sequence length="879" mass="98934">MKRSRPNEAGCSVRPPGWSENQDDSDEEENNSLPPARKILKSLLENEVEKAIHNLNDDTISFNHVKSHRAASLIPEFDPDGEDCTVTSWLKKIDQLGDIHGWDEKIKAFYLQDKLRGQARKWYNRLENYDYSWAEWKHMLVRAFPKHRDFSLLLNEMMQRKKLPNETMTKYYQDKIAMCFRCHLSDSASVSCIIRGLPVYLQPNARAFQCQRPDELYESFLCALDDYHSPTFEPRMMTKDTKQSSSSDKKVNPEIDPCPRCKKTGHMLRNCTLPDQRICFKCGQQGHIATRCSGTSASNSRRSMESNDNIKEVRMVQNYNEIYKKVAKVNGIYIKSYIDTGSQVNVINVQMVSLLSLDVTPTSTRLKSFSGDFLTSRGVVEFELEIDNIHIQCTAHVTEADMQDIHLLIGQPVINAEHVSLVVTNGRATLTRKTDVSPEFDVVEDKNKFMVTTLNKESLPPGASIIKVRVVGNGDGNEVCTTPRHYELHGVSYSLPATLLHGGEGYMKVVNSGTGDVNWEAGQVLARAESCHEVANQPTRVSQAKPLTNLLKIMPNTPYLAKSSPESKSIAPILNTDDLSSLIIGGVPISEISVGKLNEVEHSSLIQLLLRFKHTFAANTRDLGCTKLLEMKIKLTTPQPIYRQPYKLSHAEQQIVNSKVRDLLDASIIKESESSYAAPVILVRKKNGDSRLCVDYRALNNVTVKDGYPLPNIEDQISKLAGKKYFTILDMAQSYHQLLLAPEDTHKTAFITPQGHYEYLRVPFGLANAPSVFMRLVNKIVDSIRYTSDGSSSNEILAFLDDLLLPSIDINSGIKMLESVLRKFESENLKLNMQKCSFLQDEVTYLGHEITSKGVQPSDSKLDAVSKFPVPKSVHELVL</sequence>
<dbReference type="PROSITE" id="PS50158">
    <property type="entry name" value="ZF_CCHC"/>
    <property type="match status" value="1"/>
</dbReference>
<keyword evidence="4" id="KW-0540">Nuclease</keyword>
<dbReference type="Gene3D" id="2.40.70.10">
    <property type="entry name" value="Acid Proteases"/>
    <property type="match status" value="1"/>
</dbReference>
<dbReference type="PANTHER" id="PTHR37984:SF5">
    <property type="entry name" value="PROTEIN NYNRIN-LIKE"/>
    <property type="match status" value="1"/>
</dbReference>
<keyword evidence="13" id="KW-1185">Reference proteome</keyword>
<name>A0A8J2QJ64_9NEOP</name>
<feature type="region of interest" description="Disordered" evidence="9">
    <location>
        <begin position="1"/>
        <end position="34"/>
    </location>
</feature>
<dbReference type="GO" id="GO:0003676">
    <property type="term" value="F:nucleic acid binding"/>
    <property type="evidence" value="ECO:0007669"/>
    <property type="project" value="InterPro"/>
</dbReference>
<dbReference type="GO" id="GO:0008233">
    <property type="term" value="F:peptidase activity"/>
    <property type="evidence" value="ECO:0007669"/>
    <property type="project" value="UniProtKB-KW"/>
</dbReference>
<keyword evidence="1" id="KW-0645">Protease</keyword>
<feature type="domain" description="Reverse transcriptase" evidence="11">
    <location>
        <begin position="664"/>
        <end position="850"/>
    </location>
</feature>
<keyword evidence="8" id="KW-0479">Metal-binding</keyword>
<dbReference type="EMBL" id="CAKASE010000048">
    <property type="protein sequence ID" value="CAG9562833.1"/>
    <property type="molecule type" value="Genomic_DNA"/>
</dbReference>
<evidence type="ECO:0000256" key="5">
    <source>
        <dbReference type="ARBA" id="ARBA00022759"/>
    </source>
</evidence>
<keyword evidence="3" id="KW-0548">Nucleotidyltransferase</keyword>
<proteinExistence type="predicted"/>
<dbReference type="InterPro" id="IPR050951">
    <property type="entry name" value="Retrovirus_Pol_polyprotein"/>
</dbReference>
<evidence type="ECO:0000256" key="7">
    <source>
        <dbReference type="ARBA" id="ARBA00022918"/>
    </source>
</evidence>
<dbReference type="Pfam" id="PF12384">
    <property type="entry name" value="Peptidase_A2B"/>
    <property type="match status" value="1"/>
</dbReference>
<evidence type="ECO:0000256" key="3">
    <source>
        <dbReference type="ARBA" id="ARBA00022695"/>
    </source>
</evidence>
<dbReference type="OrthoDB" id="7486164at2759"/>
<dbReference type="SUPFAM" id="SSF56672">
    <property type="entry name" value="DNA/RNA polymerases"/>
    <property type="match status" value="1"/>
</dbReference>
<dbReference type="InterPro" id="IPR024650">
    <property type="entry name" value="Peptidase_A2B"/>
</dbReference>
<comment type="caution">
    <text evidence="12">The sequence shown here is derived from an EMBL/GenBank/DDBJ whole genome shotgun (WGS) entry which is preliminary data.</text>
</comment>
<dbReference type="Proteomes" id="UP000789524">
    <property type="component" value="Unassembled WGS sequence"/>
</dbReference>
<evidence type="ECO:0000256" key="4">
    <source>
        <dbReference type="ARBA" id="ARBA00022722"/>
    </source>
</evidence>
<dbReference type="SUPFAM" id="SSF50630">
    <property type="entry name" value="Acid proteases"/>
    <property type="match status" value="1"/>
</dbReference>
<dbReference type="PROSITE" id="PS50878">
    <property type="entry name" value="RT_POL"/>
    <property type="match status" value="1"/>
</dbReference>